<feature type="domain" description="AB hydrolase-1" evidence="3">
    <location>
        <begin position="80"/>
        <end position="436"/>
    </location>
</feature>
<sequence>MPGWKTAVSLIAASVTLMGLSAPASARARADMEERPCPVAVPEGTTCGYLLVPERRDAYQSDTIKVGYAIRKAASPAGEPVVFMSGGPGSASIPLTELITSIAPDRDVVVIEQRGGRWSEPRLECPEIVDGILKDLAPPTAVTASPSPSPMPVTATPAPAPNGAMGLAARTCKARLTVDLRGYRTQEIAADVVELRRSLGYDKWTLFGVSYSTRAMLLAAAMDPDGAKSLVLDSYLPERSQWYDEAPAALRSTLDRLGVTARFDLAVRNLNADPVTLATRDPLTRRRVMVRLTGDDVATLLAESFADPEALPILPALVDGLADGHTDLLQPLVDGVGGALTSHEWGLYYAVQCQDEAPANTFADRRLFTADNDATVCAEWRLPPSGEEGAITQAPVLILAGQYDPTTPSAAASRATENLPGARFQEFAGVGHGVFLGSECGRRTITAFLADPAAPTPCDAGTPPRATIDPASVHFTGAAYTAAGAPWVLAPLGVFALLSLFQIAGGALTVRRDGLLTLLAGITGTVFCAIVAWSVLSVDDEVAFAVGIPPIIFWTSALAVVSTALSVVAAFRERAPGVLILPAATGLVFTAWLVGWVL</sequence>
<dbReference type="EMBL" id="WXEW01000002">
    <property type="protein sequence ID" value="NAS21543.1"/>
    <property type="molecule type" value="Genomic_DNA"/>
</dbReference>
<feature type="chain" id="PRO_5039277882" evidence="2">
    <location>
        <begin position="27"/>
        <end position="598"/>
    </location>
</feature>
<dbReference type="RefSeq" id="WP_161478988.1">
    <property type="nucleotide sequence ID" value="NZ_WXEW01000002.1"/>
</dbReference>
<dbReference type="Pfam" id="PF00561">
    <property type="entry name" value="Abhydrolase_1"/>
    <property type="match status" value="1"/>
</dbReference>
<proteinExistence type="predicted"/>
<dbReference type="InterPro" id="IPR000073">
    <property type="entry name" value="AB_hydrolase_1"/>
</dbReference>
<dbReference type="InterPro" id="IPR005944">
    <property type="entry name" value="Pro_iminopeptidase"/>
</dbReference>
<keyword evidence="4" id="KW-0378">Hydrolase</keyword>
<evidence type="ECO:0000313" key="5">
    <source>
        <dbReference type="Proteomes" id="UP000479526"/>
    </source>
</evidence>
<evidence type="ECO:0000256" key="2">
    <source>
        <dbReference type="SAM" id="SignalP"/>
    </source>
</evidence>
<keyword evidence="5" id="KW-1185">Reference proteome</keyword>
<dbReference type="InterPro" id="IPR029058">
    <property type="entry name" value="AB_hydrolase_fold"/>
</dbReference>
<dbReference type="Proteomes" id="UP000479526">
    <property type="component" value="Unassembled WGS sequence"/>
</dbReference>
<evidence type="ECO:0000313" key="4">
    <source>
        <dbReference type="EMBL" id="NAS21543.1"/>
    </source>
</evidence>
<keyword evidence="1" id="KW-0812">Transmembrane</keyword>
<feature type="signal peptide" evidence="2">
    <location>
        <begin position="1"/>
        <end position="26"/>
    </location>
</feature>
<evidence type="ECO:0000259" key="3">
    <source>
        <dbReference type="Pfam" id="PF00561"/>
    </source>
</evidence>
<reference evidence="4 5" key="1">
    <citation type="submission" date="2020-01" db="EMBL/GenBank/DDBJ databases">
        <title>Herbidospora sp. NEAU-GS84 nov., a novel actinomycete isolated from soil.</title>
        <authorList>
            <person name="Han L."/>
        </authorList>
    </citation>
    <scope>NUCLEOTIDE SEQUENCE [LARGE SCALE GENOMIC DNA]</scope>
    <source>
        <strain evidence="4 5">NEAU-GS84</strain>
    </source>
</reference>
<keyword evidence="1" id="KW-1133">Transmembrane helix</keyword>
<dbReference type="PANTHER" id="PTHR43722">
    <property type="entry name" value="PROLINE IMINOPEPTIDASE"/>
    <property type="match status" value="1"/>
</dbReference>
<feature type="transmembrane region" description="Helical" evidence="1">
    <location>
        <begin position="578"/>
        <end position="597"/>
    </location>
</feature>
<dbReference type="AlphaFoldDB" id="A0A7C9JCC1"/>
<evidence type="ECO:0000256" key="1">
    <source>
        <dbReference type="SAM" id="Phobius"/>
    </source>
</evidence>
<accession>A0A7C9JCC1</accession>
<feature type="transmembrane region" description="Helical" evidence="1">
    <location>
        <begin position="515"/>
        <end position="536"/>
    </location>
</feature>
<keyword evidence="1" id="KW-0472">Membrane</keyword>
<gene>
    <name evidence="4" type="ORF">GT755_07565</name>
</gene>
<comment type="caution">
    <text evidence="4">The sequence shown here is derived from an EMBL/GenBank/DDBJ whole genome shotgun (WGS) entry which is preliminary data.</text>
</comment>
<name>A0A7C9JCC1_9ACTN</name>
<feature type="transmembrane region" description="Helical" evidence="1">
    <location>
        <begin position="542"/>
        <end position="571"/>
    </location>
</feature>
<dbReference type="GO" id="GO:0004177">
    <property type="term" value="F:aminopeptidase activity"/>
    <property type="evidence" value="ECO:0007669"/>
    <property type="project" value="UniProtKB-EC"/>
</dbReference>
<dbReference type="PANTHER" id="PTHR43722:SF1">
    <property type="entry name" value="PROLINE IMINOPEPTIDASE"/>
    <property type="match status" value="1"/>
</dbReference>
<feature type="transmembrane region" description="Helical" evidence="1">
    <location>
        <begin position="487"/>
        <end position="508"/>
    </location>
</feature>
<keyword evidence="2" id="KW-0732">Signal</keyword>
<dbReference type="SUPFAM" id="SSF53474">
    <property type="entry name" value="alpha/beta-Hydrolases"/>
    <property type="match status" value="1"/>
</dbReference>
<protein>
    <submittedName>
        <fullName evidence="4">Alpha/beta fold hydrolase</fullName>
    </submittedName>
</protein>
<dbReference type="GO" id="GO:0005737">
    <property type="term" value="C:cytoplasm"/>
    <property type="evidence" value="ECO:0007669"/>
    <property type="project" value="InterPro"/>
</dbReference>
<dbReference type="GO" id="GO:0006508">
    <property type="term" value="P:proteolysis"/>
    <property type="evidence" value="ECO:0007669"/>
    <property type="project" value="InterPro"/>
</dbReference>
<dbReference type="Gene3D" id="3.40.50.1820">
    <property type="entry name" value="alpha/beta hydrolase"/>
    <property type="match status" value="1"/>
</dbReference>
<organism evidence="4 5">
    <name type="scientific">Herbidospora solisilvae</name>
    <dbReference type="NCBI Taxonomy" id="2696284"/>
    <lineage>
        <taxon>Bacteria</taxon>
        <taxon>Bacillati</taxon>
        <taxon>Actinomycetota</taxon>
        <taxon>Actinomycetes</taxon>
        <taxon>Streptosporangiales</taxon>
        <taxon>Streptosporangiaceae</taxon>
        <taxon>Herbidospora</taxon>
    </lineage>
</organism>